<dbReference type="Gene3D" id="1.10.530.10">
    <property type="match status" value="1"/>
</dbReference>
<gene>
    <name evidence="2" type="ORF">AZOBR_p340111</name>
</gene>
<proteinExistence type="predicted"/>
<keyword evidence="2" id="KW-0614">Plasmid</keyword>
<name>A0A9P1JZM8_9PROT</name>
<evidence type="ECO:0000313" key="3">
    <source>
        <dbReference type="Proteomes" id="UP000007319"/>
    </source>
</evidence>
<evidence type="ECO:0000313" key="2">
    <source>
        <dbReference type="EMBL" id="CCD02873.1"/>
    </source>
</evidence>
<evidence type="ECO:0000259" key="1">
    <source>
        <dbReference type="Pfam" id="PF18013"/>
    </source>
</evidence>
<accession>A0A9P1JZM8</accession>
<geneLocation type="plasmid" evidence="2 3">
    <name>AZOBR_p3</name>
</geneLocation>
<reference evidence="2 3" key="1">
    <citation type="journal article" date="2011" name="PLoS Genet.">
        <title>Azospirillum genomes reveal transition of bacteria from aquatic to terrestrial environments.</title>
        <authorList>
            <person name="Wisniewski-Dye F."/>
            <person name="Borziak K."/>
            <person name="Khalsa-Moyers G."/>
            <person name="Alexandre G."/>
            <person name="Sukharnikov L.O."/>
            <person name="Wuichet K."/>
            <person name="Hurst G.B."/>
            <person name="McDonald W.H."/>
            <person name="Robertson J.S."/>
            <person name="Barbe V."/>
            <person name="Calteau A."/>
            <person name="Rouy Z."/>
            <person name="Mangenot S."/>
            <person name="Prigent-Combaret C."/>
            <person name="Normand P."/>
            <person name="Boyer M."/>
            <person name="Siguier P."/>
            <person name="Dessaux Y."/>
            <person name="Elmerich C."/>
            <person name="Condemine G."/>
            <person name="Krishnen G."/>
            <person name="Kennedy I."/>
            <person name="Paterson A.H."/>
            <person name="Gonzalez V."/>
            <person name="Mavingui P."/>
            <person name="Zhulin I.B."/>
        </authorList>
    </citation>
    <scope>NUCLEOTIDE SEQUENCE [LARGE SCALE GENOMIC DNA]</scope>
    <source>
        <strain evidence="2 3">Sp245</strain>
    </source>
</reference>
<dbReference type="AlphaFoldDB" id="A0A9P1JZM8"/>
<dbReference type="InterPro" id="IPR041219">
    <property type="entry name" value="Phage_lysozyme2"/>
</dbReference>
<feature type="domain" description="Phage tail lysozyme" evidence="1">
    <location>
        <begin position="367"/>
        <end position="497"/>
    </location>
</feature>
<dbReference type="Pfam" id="PF18013">
    <property type="entry name" value="Phage_lysozyme2"/>
    <property type="match status" value="1"/>
</dbReference>
<protein>
    <recommendedName>
        <fullName evidence="1">Phage tail lysozyme domain-containing protein</fullName>
    </recommendedName>
</protein>
<dbReference type="KEGG" id="abs:AZOBR_p340111"/>
<dbReference type="Proteomes" id="UP000007319">
    <property type="component" value="Plasmid AZOBR_p3"/>
</dbReference>
<dbReference type="EMBL" id="HE577330">
    <property type="protein sequence ID" value="CCD02873.1"/>
    <property type="molecule type" value="Genomic_DNA"/>
</dbReference>
<keyword evidence="3" id="KW-1185">Reference proteome</keyword>
<sequence length="558" mass="59067">MCTKPHDGSAGMADTIREFLLALGFDVDERGLKRFEGAVDKATVPVVALGKAAVFTATAVGAMVTTVARQMEDLYYASQRTHATAESLQAVGYAAQQVGLQAGQGKDMLEGLARAMRTNPGTEGLLNAYGIQTRQANGQLRDLSGTLNDLLPVLAKMPRYQAIAIAPRLGIDPETLNRVLDNLPAYLKAQEEGRRILGQFGVDSEKLAEQSKDFDNALGGLMARFSALAQRVAQDWLPVAKQVVDYANAAADAFARWYTSLDDTGRKAVDVGVAVGAAWGGWKLLGGLRNLLGGGGAASASGSGLLGGLLRRLPVIGTAAAVMAPSEANAGEDDEVRKFKANPRAYGVDADPAPPISSPSDMQATGQKVTQYFIQQGWTKEQAAAIAGALQGESNFDPKAYNPEGGGQGAHGIAQWRGPRIEEFERMYGKKLRDASLDEQLAYVQHEMTSGNERAAGALLRGATTLQRAADVVTRHYERGGLDDIPRRLGYSQHWLSQVRPETATQAAQGGAGPVTVNQTVKTTVNGATDPAATGRAIGQAQERATGDLVRNLSAIVR</sequence>
<organism evidence="2 3">
    <name type="scientific">Azospirillum baldaniorum</name>
    <dbReference type="NCBI Taxonomy" id="1064539"/>
    <lineage>
        <taxon>Bacteria</taxon>
        <taxon>Pseudomonadati</taxon>
        <taxon>Pseudomonadota</taxon>
        <taxon>Alphaproteobacteria</taxon>
        <taxon>Rhodospirillales</taxon>
        <taxon>Azospirillaceae</taxon>
        <taxon>Azospirillum</taxon>
    </lineage>
</organism>